<dbReference type="OrthoDB" id="448448at2759"/>
<dbReference type="GO" id="GO:0005634">
    <property type="term" value="C:nucleus"/>
    <property type="evidence" value="ECO:0007669"/>
    <property type="project" value="TreeGrafter"/>
</dbReference>
<dbReference type="GO" id="GO:0005524">
    <property type="term" value="F:ATP binding"/>
    <property type="evidence" value="ECO:0007669"/>
    <property type="project" value="InterPro"/>
</dbReference>
<dbReference type="EMBL" id="CAAE01019447">
    <property type="protein sequence ID" value="CAG13986.1"/>
    <property type="molecule type" value="Genomic_DNA"/>
</dbReference>
<feature type="domain" description="SNF2 N-terminal" evidence="1">
    <location>
        <begin position="2"/>
        <end position="81"/>
    </location>
</feature>
<proteinExistence type="predicted"/>
<gene>
    <name evidence="2" type="ORF">GSTENG00038877001</name>
</gene>
<dbReference type="InterPro" id="IPR000330">
    <property type="entry name" value="SNF2_N"/>
</dbReference>
<accession>Q4RC97</accession>
<dbReference type="InterPro" id="IPR038718">
    <property type="entry name" value="SNF2-like_sf"/>
</dbReference>
<dbReference type="PANTHER" id="PTHR47161:SF1">
    <property type="entry name" value="LYMPHOID-SPECIFIC HELICASE"/>
    <property type="match status" value="1"/>
</dbReference>
<dbReference type="AlphaFoldDB" id="Q4RC97"/>
<dbReference type="Gene3D" id="3.40.50.10810">
    <property type="entry name" value="Tandem AAA-ATPase domain"/>
    <property type="match status" value="1"/>
</dbReference>
<dbReference type="GO" id="GO:0044027">
    <property type="term" value="P:negative regulation of gene expression via chromosomal CpG island methylation"/>
    <property type="evidence" value="ECO:0007669"/>
    <property type="project" value="TreeGrafter"/>
</dbReference>
<dbReference type="KEGG" id="tng:GSTEN00038877G001"/>
<dbReference type="Gene3D" id="3.40.50.300">
    <property type="entry name" value="P-loop containing nucleotide triphosphate hydrolases"/>
    <property type="match status" value="1"/>
</dbReference>
<dbReference type="GO" id="GO:0006346">
    <property type="term" value="P:DNA methylation-dependent constitutive heterochromatin formation"/>
    <property type="evidence" value="ECO:0007669"/>
    <property type="project" value="TreeGrafter"/>
</dbReference>
<evidence type="ECO:0000313" key="2">
    <source>
        <dbReference type="EMBL" id="CAG13986.1"/>
    </source>
</evidence>
<reference evidence="2" key="2">
    <citation type="submission" date="2004-02" db="EMBL/GenBank/DDBJ databases">
        <authorList>
            <consortium name="Genoscope"/>
            <consortium name="Whitehead Institute Centre for Genome Research"/>
        </authorList>
    </citation>
    <scope>NUCLEOTIDE SEQUENCE</scope>
</reference>
<dbReference type="GO" id="GO:0046651">
    <property type="term" value="P:lymphocyte proliferation"/>
    <property type="evidence" value="ECO:0007669"/>
    <property type="project" value="TreeGrafter"/>
</dbReference>
<dbReference type="PANTHER" id="PTHR47161">
    <property type="entry name" value="LYMPHOID-SPECIFIC HELICASE"/>
    <property type="match status" value="1"/>
</dbReference>
<feature type="non-terminal residue" evidence="2">
    <location>
        <position position="85"/>
    </location>
</feature>
<name>Q4RC97_TETNG</name>
<feature type="non-terminal residue" evidence="2">
    <location>
        <position position="1"/>
    </location>
</feature>
<comment type="caution">
    <text evidence="2">The sequence shown here is derived from an EMBL/GenBank/DDBJ whole genome shotgun (WGS) entry which is preliminary data.</text>
</comment>
<evidence type="ECO:0000259" key="1">
    <source>
        <dbReference type="Pfam" id="PF00176"/>
    </source>
</evidence>
<dbReference type="InterPro" id="IPR027417">
    <property type="entry name" value="P-loop_NTPase"/>
</dbReference>
<dbReference type="GO" id="GO:0005721">
    <property type="term" value="C:pericentric heterochromatin"/>
    <property type="evidence" value="ECO:0007669"/>
    <property type="project" value="TreeGrafter"/>
</dbReference>
<dbReference type="Pfam" id="PF00176">
    <property type="entry name" value="SNF2-rel_dom"/>
    <property type="match status" value="1"/>
</dbReference>
<protein>
    <submittedName>
        <fullName evidence="2">(spotted green pufferfish) hypothetical protein</fullName>
    </submittedName>
</protein>
<sequence length="85" mass="9568">LSSFELWFDIDSLSEAENVVAAEREQNILSMLHQILTPFLLRRLKTDVALEVPPKKEIVVYAPLTAKQETLYTAVVNKTIAKVLG</sequence>
<dbReference type="GO" id="GO:0003682">
    <property type="term" value="F:chromatin binding"/>
    <property type="evidence" value="ECO:0007669"/>
    <property type="project" value="TreeGrafter"/>
</dbReference>
<reference evidence="2" key="1">
    <citation type="journal article" date="2004" name="Nature">
        <title>Genome duplication in the teleost fish Tetraodon nigroviridis reveals the early vertebrate proto-karyotype.</title>
        <authorList>
            <person name="Jaillon O."/>
            <person name="Aury J.-M."/>
            <person name="Brunet F."/>
            <person name="Petit J.-L."/>
            <person name="Stange-Thomann N."/>
            <person name="Mauceli E."/>
            <person name="Bouneau L."/>
            <person name="Fischer C."/>
            <person name="Ozouf-Costaz C."/>
            <person name="Bernot A."/>
            <person name="Nicaud S."/>
            <person name="Jaffe D."/>
            <person name="Fisher S."/>
            <person name="Lutfalla G."/>
            <person name="Dossat C."/>
            <person name="Segurens B."/>
            <person name="Dasilva C."/>
            <person name="Salanoubat M."/>
            <person name="Levy M."/>
            <person name="Boudet N."/>
            <person name="Castellano S."/>
            <person name="Anthouard V."/>
            <person name="Jubin C."/>
            <person name="Castelli V."/>
            <person name="Katinka M."/>
            <person name="Vacherie B."/>
            <person name="Biemont C."/>
            <person name="Skalli Z."/>
            <person name="Cattolico L."/>
            <person name="Poulain J."/>
            <person name="De Berardinis V."/>
            <person name="Cruaud C."/>
            <person name="Duprat S."/>
            <person name="Brottier P."/>
            <person name="Coutanceau J.-P."/>
            <person name="Gouzy J."/>
            <person name="Parra G."/>
            <person name="Lardier G."/>
            <person name="Chapple C."/>
            <person name="McKernan K.J."/>
            <person name="McEwan P."/>
            <person name="Bosak S."/>
            <person name="Kellis M."/>
            <person name="Volff J.-N."/>
            <person name="Guigo R."/>
            <person name="Zody M.C."/>
            <person name="Mesirov J."/>
            <person name="Lindblad-Toh K."/>
            <person name="Birren B."/>
            <person name="Nusbaum C."/>
            <person name="Kahn D."/>
            <person name="Robinson-Rechavi M."/>
            <person name="Laudet V."/>
            <person name="Schachter V."/>
            <person name="Quetier F."/>
            <person name="Saurin W."/>
            <person name="Scarpelli C."/>
            <person name="Wincker P."/>
            <person name="Lander E.S."/>
            <person name="Weissenbach J."/>
            <person name="Roest Crollius H."/>
        </authorList>
    </citation>
    <scope>NUCLEOTIDE SEQUENCE [LARGE SCALE GENOMIC DNA]</scope>
</reference>
<organism evidence="2">
    <name type="scientific">Tetraodon nigroviridis</name>
    <name type="common">Spotted green pufferfish</name>
    <name type="synonym">Chelonodon nigroviridis</name>
    <dbReference type="NCBI Taxonomy" id="99883"/>
    <lineage>
        <taxon>Eukaryota</taxon>
        <taxon>Metazoa</taxon>
        <taxon>Chordata</taxon>
        <taxon>Craniata</taxon>
        <taxon>Vertebrata</taxon>
        <taxon>Euteleostomi</taxon>
        <taxon>Actinopterygii</taxon>
        <taxon>Neopterygii</taxon>
        <taxon>Teleostei</taxon>
        <taxon>Neoteleostei</taxon>
        <taxon>Acanthomorphata</taxon>
        <taxon>Eupercaria</taxon>
        <taxon>Tetraodontiformes</taxon>
        <taxon>Tetradontoidea</taxon>
        <taxon>Tetraodontidae</taxon>
        <taxon>Tetraodon</taxon>
    </lineage>
</organism>
<dbReference type="GO" id="GO:0031508">
    <property type="term" value="P:pericentric heterochromatin formation"/>
    <property type="evidence" value="ECO:0007669"/>
    <property type="project" value="TreeGrafter"/>
</dbReference>